<dbReference type="RefSeq" id="WP_133772405.1">
    <property type="nucleotide sequence ID" value="NZ_SNZR01000014.1"/>
</dbReference>
<evidence type="ECO:0000256" key="1">
    <source>
        <dbReference type="ARBA" id="ARBA00022679"/>
    </source>
</evidence>
<dbReference type="PANTHER" id="PTHR46401:SF2">
    <property type="entry name" value="GLYCOSYLTRANSFERASE WBBK-RELATED"/>
    <property type="match status" value="1"/>
</dbReference>
<dbReference type="SUPFAM" id="SSF53756">
    <property type="entry name" value="UDP-Glycosyltransferase/glycogen phosphorylase"/>
    <property type="match status" value="1"/>
</dbReference>
<reference evidence="3 4" key="1">
    <citation type="submission" date="2019-03" db="EMBL/GenBank/DDBJ databases">
        <title>Genomic Encyclopedia of Type Strains, Phase IV (KMG-IV): sequencing the most valuable type-strain genomes for metagenomic binning, comparative biology and taxonomic classification.</title>
        <authorList>
            <person name="Goeker M."/>
        </authorList>
    </citation>
    <scope>NUCLEOTIDE SEQUENCE [LARGE SCALE GENOMIC DNA]</scope>
    <source>
        <strain evidence="3 4">DSM 25903</strain>
    </source>
</reference>
<protein>
    <submittedName>
        <fullName evidence="3">Glycosyl transferase family 4</fullName>
    </submittedName>
</protein>
<evidence type="ECO:0000259" key="2">
    <source>
        <dbReference type="Pfam" id="PF00534"/>
    </source>
</evidence>
<sequence>MDEAVFAVPGDLAAPTGGYAYARRLLELLPAHGIRAAHLRLPGSFPFPSVADLAETGSFLSRLPEGVPLLVDGLAYGALPAQTIRAAVSRPIVALVHHPLGLETGLARDCAAALVVSERAALALADRVIATSPFTARILAAGFGVPEERLRVIPPGTEPARRVESRPGPGTRLLAVGAVTPRKGYDRLVDALAGLAELEWRLTIVGTLDRDPGHVEALRKSIAAASLGSRIRLAGAVTEAGLHRLYEEADVVVSSSLFEGYGMVLTEALARGLPLVVAAGGAAAETAPDDATLKVPAGDVGALAEAIRVVVGDPDGRRVLAEAAWEAGRNLPRWDDTASAVAAVLREPTT</sequence>
<dbReference type="InterPro" id="IPR001296">
    <property type="entry name" value="Glyco_trans_1"/>
</dbReference>
<dbReference type="GO" id="GO:0009103">
    <property type="term" value="P:lipopolysaccharide biosynthetic process"/>
    <property type="evidence" value="ECO:0007669"/>
    <property type="project" value="TreeGrafter"/>
</dbReference>
<accession>A0A4R7BTE9</accession>
<dbReference type="OrthoDB" id="9781738at2"/>
<evidence type="ECO:0000313" key="4">
    <source>
        <dbReference type="Proteomes" id="UP000295122"/>
    </source>
</evidence>
<name>A0A4R7BTE9_9HYPH</name>
<dbReference type="CDD" id="cd03801">
    <property type="entry name" value="GT4_PimA-like"/>
    <property type="match status" value="1"/>
</dbReference>
<gene>
    <name evidence="3" type="ORF">EV668_3509</name>
</gene>
<keyword evidence="1 3" id="KW-0808">Transferase</keyword>
<dbReference type="PANTHER" id="PTHR46401">
    <property type="entry name" value="GLYCOSYLTRANSFERASE WBBK-RELATED"/>
    <property type="match status" value="1"/>
</dbReference>
<proteinExistence type="predicted"/>
<evidence type="ECO:0000313" key="3">
    <source>
        <dbReference type="EMBL" id="TDR89024.1"/>
    </source>
</evidence>
<dbReference type="GO" id="GO:0016757">
    <property type="term" value="F:glycosyltransferase activity"/>
    <property type="evidence" value="ECO:0007669"/>
    <property type="project" value="InterPro"/>
</dbReference>
<keyword evidence="4" id="KW-1185">Reference proteome</keyword>
<organism evidence="3 4">
    <name type="scientific">Enterovirga rhinocerotis</name>
    <dbReference type="NCBI Taxonomy" id="1339210"/>
    <lineage>
        <taxon>Bacteria</taxon>
        <taxon>Pseudomonadati</taxon>
        <taxon>Pseudomonadota</taxon>
        <taxon>Alphaproteobacteria</taxon>
        <taxon>Hyphomicrobiales</taxon>
        <taxon>Methylobacteriaceae</taxon>
        <taxon>Enterovirga</taxon>
    </lineage>
</organism>
<comment type="caution">
    <text evidence="3">The sequence shown here is derived from an EMBL/GenBank/DDBJ whole genome shotgun (WGS) entry which is preliminary data.</text>
</comment>
<dbReference type="EMBL" id="SNZR01000014">
    <property type="protein sequence ID" value="TDR89024.1"/>
    <property type="molecule type" value="Genomic_DNA"/>
</dbReference>
<dbReference type="Pfam" id="PF00534">
    <property type="entry name" value="Glycos_transf_1"/>
    <property type="match status" value="1"/>
</dbReference>
<dbReference type="Gene3D" id="3.40.50.2000">
    <property type="entry name" value="Glycogen Phosphorylase B"/>
    <property type="match status" value="2"/>
</dbReference>
<feature type="domain" description="Glycosyl transferase family 1" evidence="2">
    <location>
        <begin position="161"/>
        <end position="324"/>
    </location>
</feature>
<dbReference type="Proteomes" id="UP000295122">
    <property type="component" value="Unassembled WGS sequence"/>
</dbReference>
<dbReference type="AlphaFoldDB" id="A0A4R7BTE9"/>